<dbReference type="CDD" id="cd14688">
    <property type="entry name" value="bZIP_YAP"/>
    <property type="match status" value="1"/>
</dbReference>
<evidence type="ECO:0008006" key="4">
    <source>
        <dbReference type="Google" id="ProtNLM"/>
    </source>
</evidence>
<evidence type="ECO:0000313" key="2">
    <source>
        <dbReference type="EMBL" id="RYO57085.1"/>
    </source>
</evidence>
<dbReference type="OrthoDB" id="4505928at2759"/>
<comment type="caution">
    <text evidence="2">The sequence shown here is derived from an EMBL/GenBank/DDBJ whole genome shotgun (WGS) entry which is preliminary data.</text>
</comment>
<feature type="compositionally biased region" description="Basic and acidic residues" evidence="1">
    <location>
        <begin position="13"/>
        <end position="27"/>
    </location>
</feature>
<gene>
    <name evidence="2" type="ORF">AA0113_g8092</name>
</gene>
<protein>
    <recommendedName>
        <fullName evidence="4">BZIP domain-containing protein</fullName>
    </recommendedName>
</protein>
<evidence type="ECO:0000256" key="1">
    <source>
        <dbReference type="SAM" id="MobiDB-lite"/>
    </source>
</evidence>
<accession>A0A4Q4RJV2</accession>
<proteinExistence type="predicted"/>
<name>A0A4Q4RJV2_9PLEO</name>
<sequence>MSKKGSDTPSSIRIRENQRRSRNQRKELIQDLQRRVQEYEAKGIAATQEMQRAARKVADENARLRSLLSSRGVAHEEIEAYLRSFDAASIPNHSSANRYALPVSRPPILAIPAASAFGYMASPVSQARAPTPTQLPVQAPAQAVFQQPAHSPPHPSALAYTQSQDPRRSFVSTIQHAACDSEKENLATVTTPILSHEPSIVPDLKPPTCCKPAEPTALNYSRETDDAMLDHVSASSPGGKEYADCPNTTSCFCPPSSTPQQQSLDSGLLISCETAASIIAEMRGDGDRQRIRASLGCHGDKECSVKNTLVLELMDER</sequence>
<reference evidence="3" key="1">
    <citation type="journal article" date="2019" name="bioRxiv">
        <title>Genomics, evolutionary history and diagnostics of the Alternaria alternata species group including apple and Asian pear pathotypes.</title>
        <authorList>
            <person name="Armitage A.D."/>
            <person name="Cockerton H.M."/>
            <person name="Sreenivasaprasad S."/>
            <person name="Woodhall J.W."/>
            <person name="Lane C.R."/>
            <person name="Harrison R.J."/>
            <person name="Clarkson J.P."/>
        </authorList>
    </citation>
    <scope>NUCLEOTIDE SEQUENCE [LARGE SCALE GENOMIC DNA]</scope>
    <source>
        <strain evidence="3">RGR 97.0016</strain>
    </source>
</reference>
<dbReference type="EMBL" id="PEJP01000033">
    <property type="protein sequence ID" value="RYO57085.1"/>
    <property type="molecule type" value="Genomic_DNA"/>
</dbReference>
<evidence type="ECO:0000313" key="3">
    <source>
        <dbReference type="Proteomes" id="UP000293823"/>
    </source>
</evidence>
<dbReference type="Proteomes" id="UP000293823">
    <property type="component" value="Unassembled WGS sequence"/>
</dbReference>
<dbReference type="PANTHER" id="PTHR42070">
    <property type="entry name" value="FILAMENT ASSOCIATED PROTEIN, PUTATIVE (AFU_ORTHOLOGUE AFUA_8G06630)-RELATED"/>
    <property type="match status" value="1"/>
</dbReference>
<keyword evidence="3" id="KW-1185">Reference proteome</keyword>
<feature type="region of interest" description="Disordered" evidence="1">
    <location>
        <begin position="1"/>
        <end position="27"/>
    </location>
</feature>
<dbReference type="AlphaFoldDB" id="A0A4Q4RJV2"/>
<organism evidence="2 3">
    <name type="scientific">Alternaria arborescens</name>
    <dbReference type="NCBI Taxonomy" id="156630"/>
    <lineage>
        <taxon>Eukaryota</taxon>
        <taxon>Fungi</taxon>
        <taxon>Dikarya</taxon>
        <taxon>Ascomycota</taxon>
        <taxon>Pezizomycotina</taxon>
        <taxon>Dothideomycetes</taxon>
        <taxon>Pleosporomycetidae</taxon>
        <taxon>Pleosporales</taxon>
        <taxon>Pleosporineae</taxon>
        <taxon>Pleosporaceae</taxon>
        <taxon>Alternaria</taxon>
        <taxon>Alternaria sect. Alternaria</taxon>
    </lineage>
</organism>
<dbReference type="PANTHER" id="PTHR42070:SF1">
    <property type="entry name" value="FILAMENT ASSOCIATED PROTEIN, PUTATIVE (AFU_ORTHOLOGUE AFUA_8G06630)-RELATED"/>
    <property type="match status" value="1"/>
</dbReference>